<evidence type="ECO:0000313" key="2">
    <source>
        <dbReference type="EMBL" id="KAG7351228.1"/>
    </source>
</evidence>
<proteinExistence type="predicted"/>
<keyword evidence="3" id="KW-1185">Reference proteome</keyword>
<dbReference type="AlphaFoldDB" id="A0A9K3KXV0"/>
<feature type="region of interest" description="Disordered" evidence="1">
    <location>
        <begin position="193"/>
        <end position="216"/>
    </location>
</feature>
<name>A0A9K3KXV0_9STRA</name>
<reference evidence="2" key="2">
    <citation type="submission" date="2021-04" db="EMBL/GenBank/DDBJ databases">
        <authorList>
            <person name="Podell S."/>
        </authorList>
    </citation>
    <scope>NUCLEOTIDE SEQUENCE</scope>
    <source>
        <strain evidence="2">Hildebrandi</strain>
    </source>
</reference>
<feature type="compositionally biased region" description="Polar residues" evidence="1">
    <location>
        <begin position="203"/>
        <end position="216"/>
    </location>
</feature>
<comment type="caution">
    <text evidence="2">The sequence shown here is derived from an EMBL/GenBank/DDBJ whole genome shotgun (WGS) entry which is preliminary data.</text>
</comment>
<sequence length="216" mass="23900">MIHAPDTRGDTANISIIGNPLKMDISVRERRQTANSAMILQLSQTLDLVEDSPSTKHRSGSALGHFMAHLLSDALLVVDHSSDWHVCTSEGLQDEPQQDSVSTIERPHNTQSKSKDFIVVNDNARLPCRGTRSSSFRRATLHRSLSERTETKRDSRWGGLNAQHACVAGLTAPVRNNSLDYSNVRMPNMPARNLSKDAFPVDTSPTYPLSQRRSSA</sequence>
<evidence type="ECO:0000256" key="1">
    <source>
        <dbReference type="SAM" id="MobiDB-lite"/>
    </source>
</evidence>
<organism evidence="2 3">
    <name type="scientific">Nitzschia inconspicua</name>
    <dbReference type="NCBI Taxonomy" id="303405"/>
    <lineage>
        <taxon>Eukaryota</taxon>
        <taxon>Sar</taxon>
        <taxon>Stramenopiles</taxon>
        <taxon>Ochrophyta</taxon>
        <taxon>Bacillariophyta</taxon>
        <taxon>Bacillariophyceae</taxon>
        <taxon>Bacillariophycidae</taxon>
        <taxon>Bacillariales</taxon>
        <taxon>Bacillariaceae</taxon>
        <taxon>Nitzschia</taxon>
    </lineage>
</organism>
<dbReference type="EMBL" id="JAGRRH010000018">
    <property type="protein sequence ID" value="KAG7351228.1"/>
    <property type="molecule type" value="Genomic_DNA"/>
</dbReference>
<accession>A0A9K3KXV0</accession>
<gene>
    <name evidence="2" type="ORF">IV203_010588</name>
</gene>
<protein>
    <submittedName>
        <fullName evidence="2">Uncharacterized protein</fullName>
    </submittedName>
</protein>
<feature type="region of interest" description="Disordered" evidence="1">
    <location>
        <begin position="91"/>
        <end position="110"/>
    </location>
</feature>
<reference evidence="2" key="1">
    <citation type="journal article" date="2021" name="Sci. Rep.">
        <title>Diploid genomic architecture of Nitzschia inconspicua, an elite biomass production diatom.</title>
        <authorList>
            <person name="Oliver A."/>
            <person name="Podell S."/>
            <person name="Pinowska A."/>
            <person name="Traller J.C."/>
            <person name="Smith S.R."/>
            <person name="McClure R."/>
            <person name="Beliaev A."/>
            <person name="Bohutskyi P."/>
            <person name="Hill E.A."/>
            <person name="Rabines A."/>
            <person name="Zheng H."/>
            <person name="Allen L.Z."/>
            <person name="Kuo A."/>
            <person name="Grigoriev I.V."/>
            <person name="Allen A.E."/>
            <person name="Hazlebeck D."/>
            <person name="Allen E.E."/>
        </authorList>
    </citation>
    <scope>NUCLEOTIDE SEQUENCE</scope>
    <source>
        <strain evidence="2">Hildebrandi</strain>
    </source>
</reference>
<dbReference type="Proteomes" id="UP000693970">
    <property type="component" value="Unassembled WGS sequence"/>
</dbReference>
<evidence type="ECO:0000313" key="3">
    <source>
        <dbReference type="Proteomes" id="UP000693970"/>
    </source>
</evidence>